<evidence type="ECO:0000313" key="3">
    <source>
        <dbReference type="Proteomes" id="UP001370348"/>
    </source>
</evidence>
<dbReference type="InterPro" id="IPR046643">
    <property type="entry name" value="DUF6755"/>
</dbReference>
<name>A0ABZ2LS34_9BACT</name>
<protein>
    <submittedName>
        <fullName evidence="2">Uncharacterized protein</fullName>
    </submittedName>
</protein>
<feature type="transmembrane region" description="Helical" evidence="1">
    <location>
        <begin position="48"/>
        <end position="67"/>
    </location>
</feature>
<dbReference type="EMBL" id="CP089984">
    <property type="protein sequence ID" value="WXB13577.1"/>
    <property type="molecule type" value="Genomic_DNA"/>
</dbReference>
<dbReference type="RefSeq" id="WP_394823191.1">
    <property type="nucleotide sequence ID" value="NZ_CP089984.1"/>
</dbReference>
<proteinExistence type="predicted"/>
<accession>A0ABZ2LS34</accession>
<keyword evidence="1" id="KW-0812">Transmembrane</keyword>
<dbReference type="Proteomes" id="UP001370348">
    <property type="component" value="Chromosome"/>
</dbReference>
<evidence type="ECO:0000313" key="2">
    <source>
        <dbReference type="EMBL" id="WXB13577.1"/>
    </source>
</evidence>
<gene>
    <name evidence="2" type="ORF">LZC94_37790</name>
</gene>
<sequence>MVISRHFSRQQRSAVLYGILCFVLTLVALQLWLLTATVDAWLGGDDSIVWPALGASSVCLSFNLGLLRHLRIE</sequence>
<keyword evidence="3" id="KW-1185">Reference proteome</keyword>
<evidence type="ECO:0000256" key="1">
    <source>
        <dbReference type="SAM" id="Phobius"/>
    </source>
</evidence>
<keyword evidence="1" id="KW-0472">Membrane</keyword>
<organism evidence="2 3">
    <name type="scientific">Pendulispora albinea</name>
    <dbReference type="NCBI Taxonomy" id="2741071"/>
    <lineage>
        <taxon>Bacteria</taxon>
        <taxon>Pseudomonadati</taxon>
        <taxon>Myxococcota</taxon>
        <taxon>Myxococcia</taxon>
        <taxon>Myxococcales</taxon>
        <taxon>Sorangiineae</taxon>
        <taxon>Pendulisporaceae</taxon>
        <taxon>Pendulispora</taxon>
    </lineage>
</organism>
<reference evidence="2 3" key="1">
    <citation type="submission" date="2021-12" db="EMBL/GenBank/DDBJ databases">
        <title>Discovery of the Pendulisporaceae a myxobacterial family with distinct sporulation behavior and unique specialized metabolism.</title>
        <authorList>
            <person name="Garcia R."/>
            <person name="Popoff A."/>
            <person name="Bader C.D."/>
            <person name="Loehr J."/>
            <person name="Walesch S."/>
            <person name="Walt C."/>
            <person name="Boldt J."/>
            <person name="Bunk B."/>
            <person name="Haeckl F.J.F.P.J."/>
            <person name="Gunesch A.P."/>
            <person name="Birkelbach J."/>
            <person name="Nuebel U."/>
            <person name="Pietschmann T."/>
            <person name="Bach T."/>
            <person name="Mueller R."/>
        </authorList>
    </citation>
    <scope>NUCLEOTIDE SEQUENCE [LARGE SCALE GENOMIC DNA]</scope>
    <source>
        <strain evidence="2 3">MSr11954</strain>
    </source>
</reference>
<feature type="transmembrane region" description="Helical" evidence="1">
    <location>
        <begin position="14"/>
        <end position="36"/>
    </location>
</feature>
<dbReference type="Pfam" id="PF20540">
    <property type="entry name" value="DUF6755"/>
    <property type="match status" value="1"/>
</dbReference>
<keyword evidence="1" id="KW-1133">Transmembrane helix</keyword>